<gene>
    <name evidence="2" type="ORF">QLQ12_16680</name>
</gene>
<comment type="caution">
    <text evidence="2">The sequence shown here is derived from an EMBL/GenBank/DDBJ whole genome shotgun (WGS) entry which is preliminary data.</text>
</comment>
<feature type="domain" description="Polymerase nucleotidyl transferase" evidence="1">
    <location>
        <begin position="23"/>
        <end position="57"/>
    </location>
</feature>
<name>A0ABT6WKI2_9ACTN</name>
<accession>A0ABT6WKI2</accession>
<sequence length="265" mass="28847">MTRTDVVQATTGRYLAAIDDALPGFVEMLFVTGSAALGAFEPGASDIDTMIVTARPPGPADLAAMAEVHAAMPRRPHFDGVYLDRDTFRRQPADQRPTPFVVNGEFRADQPCGELHPVLWLLLSRYGRTVRGPAVADLGLTVDATALRRYNLDNLKTYWAHLAAEGRRTLATMPAEAAVDAEPVAWAVLGPARLHFTLAHEDIVSKAGAGEYLADHFPRYACLADRAVRSRRGEQVAFTVADGRAGADSIDAVIEDAWRRWGHLC</sequence>
<keyword evidence="3" id="KW-1185">Reference proteome</keyword>
<evidence type="ECO:0000313" key="2">
    <source>
        <dbReference type="EMBL" id="MDI6100242.1"/>
    </source>
</evidence>
<dbReference type="InterPro" id="IPR043519">
    <property type="entry name" value="NT_sf"/>
</dbReference>
<evidence type="ECO:0000313" key="3">
    <source>
        <dbReference type="Proteomes" id="UP001241758"/>
    </source>
</evidence>
<dbReference type="Proteomes" id="UP001241758">
    <property type="component" value="Unassembled WGS sequence"/>
</dbReference>
<proteinExistence type="predicted"/>
<dbReference type="RefSeq" id="WP_282760917.1">
    <property type="nucleotide sequence ID" value="NZ_JASCTH010000010.1"/>
</dbReference>
<dbReference type="EMBL" id="JASCTH010000010">
    <property type="protein sequence ID" value="MDI6100242.1"/>
    <property type="molecule type" value="Genomic_DNA"/>
</dbReference>
<protein>
    <submittedName>
        <fullName evidence="2">Nucleotidyltransferase domain-containing protein</fullName>
    </submittedName>
</protein>
<reference evidence="2 3" key="1">
    <citation type="submission" date="2023-05" db="EMBL/GenBank/DDBJ databases">
        <title>Actinoplanes sp. NEAU-A12 genome sequencing.</title>
        <authorList>
            <person name="Wang Z.-S."/>
        </authorList>
    </citation>
    <scope>NUCLEOTIDE SEQUENCE [LARGE SCALE GENOMIC DNA]</scope>
    <source>
        <strain evidence="2 3">NEAU-A12</strain>
    </source>
</reference>
<evidence type="ECO:0000259" key="1">
    <source>
        <dbReference type="Pfam" id="PF01909"/>
    </source>
</evidence>
<dbReference type="InterPro" id="IPR002934">
    <property type="entry name" value="Polymerase_NTP_transf_dom"/>
</dbReference>
<dbReference type="SUPFAM" id="SSF81301">
    <property type="entry name" value="Nucleotidyltransferase"/>
    <property type="match status" value="1"/>
</dbReference>
<organism evidence="2 3">
    <name type="scientific">Actinoplanes sandaracinus</name>
    <dbReference type="NCBI Taxonomy" id="3045177"/>
    <lineage>
        <taxon>Bacteria</taxon>
        <taxon>Bacillati</taxon>
        <taxon>Actinomycetota</taxon>
        <taxon>Actinomycetes</taxon>
        <taxon>Micromonosporales</taxon>
        <taxon>Micromonosporaceae</taxon>
        <taxon>Actinoplanes</taxon>
    </lineage>
</organism>
<dbReference type="Pfam" id="PF01909">
    <property type="entry name" value="NTP_transf_2"/>
    <property type="match status" value="1"/>
</dbReference>